<dbReference type="GO" id="GO:0030246">
    <property type="term" value="F:carbohydrate binding"/>
    <property type="evidence" value="ECO:0007669"/>
    <property type="project" value="InterPro"/>
</dbReference>
<evidence type="ECO:0000256" key="4">
    <source>
        <dbReference type="ARBA" id="ARBA00023277"/>
    </source>
</evidence>
<evidence type="ECO:0000256" key="8">
    <source>
        <dbReference type="PIRSR" id="PIRSR005096-3"/>
    </source>
</evidence>
<dbReference type="InterPro" id="IPR015443">
    <property type="entry name" value="Aldose_1-epimerase"/>
</dbReference>
<organism evidence="9 10">
    <name type="scientific">Nocardioides caeni</name>
    <dbReference type="NCBI Taxonomy" id="574700"/>
    <lineage>
        <taxon>Bacteria</taxon>
        <taxon>Bacillati</taxon>
        <taxon>Actinomycetota</taxon>
        <taxon>Actinomycetes</taxon>
        <taxon>Propionibacteriales</taxon>
        <taxon>Nocardioidaceae</taxon>
        <taxon>Nocardioides</taxon>
    </lineage>
</organism>
<dbReference type="GO" id="GO:0005737">
    <property type="term" value="C:cytoplasm"/>
    <property type="evidence" value="ECO:0007669"/>
    <property type="project" value="TreeGrafter"/>
</dbReference>
<feature type="binding site" evidence="8">
    <location>
        <begin position="70"/>
        <end position="71"/>
    </location>
    <ligand>
        <name>beta-D-galactose</name>
        <dbReference type="ChEBI" id="CHEBI:27667"/>
    </ligand>
</feature>
<dbReference type="EMBL" id="STGW01000014">
    <property type="protein sequence ID" value="THV09292.1"/>
    <property type="molecule type" value="Genomic_DNA"/>
</dbReference>
<dbReference type="InterPro" id="IPR047215">
    <property type="entry name" value="Galactose_mutarotase-like"/>
</dbReference>
<dbReference type="InterPro" id="IPR008183">
    <property type="entry name" value="Aldose_1/G6P_1-epimerase"/>
</dbReference>
<dbReference type="EC" id="5.1.3.3" evidence="5"/>
<dbReference type="PANTHER" id="PTHR10091:SF0">
    <property type="entry name" value="GALACTOSE MUTAROTASE"/>
    <property type="match status" value="1"/>
</dbReference>
<comment type="pathway">
    <text evidence="1 5">Carbohydrate metabolism; hexose metabolism.</text>
</comment>
<comment type="similarity">
    <text evidence="2 5">Belongs to the aldose epimerase family.</text>
</comment>
<evidence type="ECO:0000313" key="9">
    <source>
        <dbReference type="EMBL" id="THV09292.1"/>
    </source>
</evidence>
<feature type="active site" description="Proton acceptor" evidence="6">
    <location>
        <position position="299"/>
    </location>
</feature>
<reference evidence="9 10" key="1">
    <citation type="journal article" date="2009" name="Int. J. Syst. Evol. Microbiol.">
        <title>Nocardioides caeni sp. nov., isolated from wastewater.</title>
        <authorList>
            <person name="Yoon J.H."/>
            <person name="Kang S.J."/>
            <person name="Park S."/>
            <person name="Kim W."/>
            <person name="Oh T.K."/>
        </authorList>
    </citation>
    <scope>NUCLEOTIDE SEQUENCE [LARGE SCALE GENOMIC DNA]</scope>
    <source>
        <strain evidence="9 10">DSM 23134</strain>
    </source>
</reference>
<evidence type="ECO:0000256" key="1">
    <source>
        <dbReference type="ARBA" id="ARBA00005028"/>
    </source>
</evidence>
<evidence type="ECO:0000256" key="7">
    <source>
        <dbReference type="PIRSR" id="PIRSR005096-2"/>
    </source>
</evidence>
<dbReference type="Proteomes" id="UP000307087">
    <property type="component" value="Unassembled WGS sequence"/>
</dbReference>
<dbReference type="AlphaFoldDB" id="A0A4S8N1C9"/>
<evidence type="ECO:0000256" key="5">
    <source>
        <dbReference type="PIRNR" id="PIRNR005096"/>
    </source>
</evidence>
<dbReference type="SUPFAM" id="SSF74650">
    <property type="entry name" value="Galactose mutarotase-like"/>
    <property type="match status" value="1"/>
</dbReference>
<dbReference type="UniPathway" id="UPA00242"/>
<keyword evidence="4 5" id="KW-0119">Carbohydrate metabolism</keyword>
<comment type="caution">
    <text evidence="9">The sequence shown here is derived from an EMBL/GenBank/DDBJ whole genome shotgun (WGS) entry which is preliminary data.</text>
</comment>
<name>A0A4S8N1C9_9ACTN</name>
<dbReference type="Pfam" id="PF01263">
    <property type="entry name" value="Aldose_epim"/>
    <property type="match status" value="1"/>
</dbReference>
<gene>
    <name evidence="9" type="ORF">E9934_16230</name>
</gene>
<dbReference type="PANTHER" id="PTHR10091">
    <property type="entry name" value="ALDOSE-1-EPIMERASE"/>
    <property type="match status" value="1"/>
</dbReference>
<keyword evidence="10" id="KW-1185">Reference proteome</keyword>
<feature type="active site" description="Proton donor" evidence="6">
    <location>
        <position position="166"/>
    </location>
</feature>
<dbReference type="GO" id="GO:0006006">
    <property type="term" value="P:glucose metabolic process"/>
    <property type="evidence" value="ECO:0007669"/>
    <property type="project" value="TreeGrafter"/>
</dbReference>
<feature type="binding site" evidence="8">
    <location>
        <begin position="166"/>
        <end position="168"/>
    </location>
    <ligand>
        <name>beta-D-galactose</name>
        <dbReference type="ChEBI" id="CHEBI:27667"/>
    </ligand>
</feature>
<dbReference type="NCBIfam" id="NF008277">
    <property type="entry name" value="PRK11055.1"/>
    <property type="match status" value="1"/>
</dbReference>
<keyword evidence="3 5" id="KW-0413">Isomerase</keyword>
<dbReference type="InterPro" id="IPR011013">
    <property type="entry name" value="Gal_mutarotase_sf_dom"/>
</dbReference>
<evidence type="ECO:0000313" key="10">
    <source>
        <dbReference type="Proteomes" id="UP000307087"/>
    </source>
</evidence>
<dbReference type="InterPro" id="IPR014718">
    <property type="entry name" value="GH-type_carb-bd"/>
</dbReference>
<sequence>MVNQTPLGAIVIGRAPGPELHVLPVGATVQRLLVTCGDGVRRDLVLGLADGDAVRSGTDYVGSIVGRYANRIAHGRFVLDGAQHELPVNDRGHHLHGGPDGFHTRTWDVVEHTADELALELVSPDGDAGYPGQLTVRATYRVEGDIVHLDIAATTTAPTIVNLTSHAYFNLHGAGTIDDHRLRVDASRYTPVDEESIPTGGHARVEGTPFDLRAPTRLGDVVRADHPQVRDSRGIDHNLVLDGTGWRTVAVLDGPITRTRMELWSNQPGLQVYTGNFLAGTATDHAGRMLRQGDGLCLEPQLAPDAPNRGSADGTMDPDWPSAVLRPGETYVNRMAWLFSSLA</sequence>
<comment type="catalytic activity">
    <reaction evidence="5">
        <text>alpha-D-glucose = beta-D-glucose</text>
        <dbReference type="Rhea" id="RHEA:10264"/>
        <dbReference type="ChEBI" id="CHEBI:15903"/>
        <dbReference type="ChEBI" id="CHEBI:17925"/>
        <dbReference type="EC" id="5.1.3.3"/>
    </reaction>
</comment>
<feature type="binding site" evidence="7">
    <location>
        <position position="236"/>
    </location>
    <ligand>
        <name>beta-D-galactose</name>
        <dbReference type="ChEBI" id="CHEBI:27667"/>
    </ligand>
</feature>
<dbReference type="GO" id="GO:0004034">
    <property type="term" value="F:aldose 1-epimerase activity"/>
    <property type="evidence" value="ECO:0007669"/>
    <property type="project" value="UniProtKB-EC"/>
</dbReference>
<dbReference type="Gene3D" id="2.70.98.10">
    <property type="match status" value="1"/>
</dbReference>
<evidence type="ECO:0000256" key="2">
    <source>
        <dbReference type="ARBA" id="ARBA00006206"/>
    </source>
</evidence>
<dbReference type="GO" id="GO:0033499">
    <property type="term" value="P:galactose catabolic process via UDP-galactose, Leloir pathway"/>
    <property type="evidence" value="ECO:0007669"/>
    <property type="project" value="TreeGrafter"/>
</dbReference>
<accession>A0A4S8N1C9</accession>
<protein>
    <recommendedName>
        <fullName evidence="5">Aldose 1-epimerase</fullName>
        <ecNumber evidence="5">5.1.3.3</ecNumber>
    </recommendedName>
</protein>
<evidence type="ECO:0000256" key="6">
    <source>
        <dbReference type="PIRSR" id="PIRSR005096-1"/>
    </source>
</evidence>
<evidence type="ECO:0000256" key="3">
    <source>
        <dbReference type="ARBA" id="ARBA00023235"/>
    </source>
</evidence>
<dbReference type="CDD" id="cd09019">
    <property type="entry name" value="galactose_mutarotase_like"/>
    <property type="match status" value="1"/>
</dbReference>
<dbReference type="PIRSF" id="PIRSF005096">
    <property type="entry name" value="GALM"/>
    <property type="match status" value="1"/>
</dbReference>
<proteinExistence type="inferred from homology"/>